<dbReference type="AlphaFoldDB" id="A0A1B8AIC0"/>
<evidence type="ECO:0000313" key="9">
    <source>
        <dbReference type="Proteomes" id="UP000091967"/>
    </source>
</evidence>
<reference evidence="8 9" key="1">
    <citation type="submission" date="2016-06" db="EMBL/GenBank/DDBJ databases">
        <title>Living apart together: crosstalk between the core and supernumerary genomes in a fungal plant pathogen.</title>
        <authorList>
            <person name="Vanheule A."/>
            <person name="Audenaert K."/>
            <person name="Warris S."/>
            <person name="Van De Geest H."/>
            <person name="Schijlen E."/>
            <person name="Hofte M."/>
            <person name="De Saeger S."/>
            <person name="Haesaert G."/>
            <person name="Waalwijk C."/>
            <person name="Van Der Lee T."/>
        </authorList>
    </citation>
    <scope>NUCLEOTIDE SEQUENCE [LARGE SCALE GENOMIC DNA]</scope>
    <source>
        <strain evidence="8 9">2516</strain>
    </source>
</reference>
<dbReference type="SMART" id="SM00257">
    <property type="entry name" value="LysM"/>
    <property type="match status" value="5"/>
</dbReference>
<feature type="region of interest" description="Disordered" evidence="5">
    <location>
        <begin position="102"/>
        <end position="132"/>
    </location>
</feature>
<evidence type="ECO:0000256" key="4">
    <source>
        <dbReference type="ARBA" id="ARBA00044955"/>
    </source>
</evidence>
<dbReference type="InterPro" id="IPR018392">
    <property type="entry name" value="LysM"/>
</dbReference>
<dbReference type="OrthoDB" id="2281372at2759"/>
<dbReference type="Proteomes" id="UP000091967">
    <property type="component" value="Unassembled WGS sequence"/>
</dbReference>
<feature type="signal peptide" evidence="6">
    <location>
        <begin position="1"/>
        <end position="19"/>
    </location>
</feature>
<sequence>MIRLIQLVTFAGLLQESLSGVIDRHTRRDSFPKFPHDERTTTDCTWWFDMNEPISCNQLLEDNVITIDQFRRWNPTITAECGGMAVGNSYCVEAWFESIPQPQPGTSAKPTATKPTQGTPVKPTNGVKTPEPLQPDVVSNCKTFHFVQKGETCSSIAVKNKISLSKFLEWNSEAQSDCSGLWSDAWACVMTLDYKENNNTPTPSPTTPSNGINTPQPTQLILADNCNKFYFVKSGESCAYLASKYSITKSEFLKWNPSVESDCGGLWAEAWACVSVIGHQKPSTTAKPTATAKPSATNNVPTPVQAGIAEGCNKYHLVQKTTTCDSIEKHYTLPFATFFKWNPSVGNNCQSLLAGYYVCVSVTGWTPTPTTGNNGVETPLPIQNGMTSSCNKFHLISKTTTCSSIESYYKIDMTDFMKWNTAINRSCTNLLAGYNVCIGVIGQKPKPSPTTPAGVQTPSPVQTNMVKGCKKFHLIKPTTTCASIQNYYKISWANLYKWNPAIGSACTLLWEKYWVCVAA</sequence>
<evidence type="ECO:0000256" key="2">
    <source>
        <dbReference type="ARBA" id="ARBA00022729"/>
    </source>
</evidence>
<feature type="compositionally biased region" description="Polar residues" evidence="5">
    <location>
        <begin position="104"/>
        <end position="119"/>
    </location>
</feature>
<evidence type="ECO:0000256" key="6">
    <source>
        <dbReference type="SAM" id="SignalP"/>
    </source>
</evidence>
<dbReference type="CDD" id="cd00118">
    <property type="entry name" value="LysM"/>
    <property type="match status" value="3"/>
</dbReference>
<name>A0A1B8AIC0_FUSPO</name>
<evidence type="ECO:0000256" key="1">
    <source>
        <dbReference type="ARBA" id="ARBA00022669"/>
    </source>
</evidence>
<dbReference type="PANTHER" id="PTHR34997:SF2">
    <property type="entry name" value="LYSM DOMAIN-CONTAINING PROTEIN-RELATED"/>
    <property type="match status" value="1"/>
</dbReference>
<keyword evidence="2 6" id="KW-0732">Signal</keyword>
<comment type="similarity">
    <text evidence="4">Belongs to the secreted LysM effector family.</text>
</comment>
<dbReference type="STRING" id="36050.A0A1B8AIC0"/>
<gene>
    <name evidence="8" type="ORF">FPOA_06683</name>
</gene>
<proteinExistence type="inferred from homology"/>
<feature type="domain" description="LysM" evidence="7">
    <location>
        <begin position="143"/>
        <end position="189"/>
    </location>
</feature>
<dbReference type="Pfam" id="PF01476">
    <property type="entry name" value="LysM"/>
    <property type="match status" value="3"/>
</dbReference>
<dbReference type="GO" id="GO:0008061">
    <property type="term" value="F:chitin binding"/>
    <property type="evidence" value="ECO:0007669"/>
    <property type="project" value="UniProtKB-KW"/>
</dbReference>
<feature type="domain" description="LysM" evidence="7">
    <location>
        <begin position="471"/>
        <end position="517"/>
    </location>
</feature>
<dbReference type="InterPro" id="IPR036779">
    <property type="entry name" value="LysM_dom_sf"/>
</dbReference>
<dbReference type="PROSITE" id="PS51782">
    <property type="entry name" value="LYSM"/>
    <property type="match status" value="5"/>
</dbReference>
<dbReference type="InterPro" id="IPR052210">
    <property type="entry name" value="LysM1-like"/>
</dbReference>
<evidence type="ECO:0000256" key="5">
    <source>
        <dbReference type="SAM" id="MobiDB-lite"/>
    </source>
</evidence>
<protein>
    <recommendedName>
        <fullName evidence="7">LysM domain-containing protein</fullName>
    </recommendedName>
</protein>
<accession>A0A1B8AIC0</accession>
<dbReference type="SUPFAM" id="SSF54106">
    <property type="entry name" value="LysM domain"/>
    <property type="match status" value="5"/>
</dbReference>
<organism evidence="8 9">
    <name type="scientific">Fusarium poae</name>
    <dbReference type="NCBI Taxonomy" id="36050"/>
    <lineage>
        <taxon>Eukaryota</taxon>
        <taxon>Fungi</taxon>
        <taxon>Dikarya</taxon>
        <taxon>Ascomycota</taxon>
        <taxon>Pezizomycotina</taxon>
        <taxon>Sordariomycetes</taxon>
        <taxon>Hypocreomycetidae</taxon>
        <taxon>Hypocreales</taxon>
        <taxon>Nectriaceae</taxon>
        <taxon>Fusarium</taxon>
    </lineage>
</organism>
<evidence type="ECO:0000259" key="7">
    <source>
        <dbReference type="PROSITE" id="PS51782"/>
    </source>
</evidence>
<feature type="chain" id="PRO_5008602938" description="LysM domain-containing protein" evidence="6">
    <location>
        <begin position="20"/>
        <end position="519"/>
    </location>
</feature>
<dbReference type="EMBL" id="LYXU01000003">
    <property type="protein sequence ID" value="OBS20309.1"/>
    <property type="molecule type" value="Genomic_DNA"/>
</dbReference>
<keyword evidence="3" id="KW-0843">Virulence</keyword>
<feature type="domain" description="LysM" evidence="7">
    <location>
        <begin position="392"/>
        <end position="438"/>
    </location>
</feature>
<feature type="domain" description="LysM" evidence="7">
    <location>
        <begin position="314"/>
        <end position="360"/>
    </location>
</feature>
<feature type="domain" description="LysM" evidence="7">
    <location>
        <begin position="228"/>
        <end position="274"/>
    </location>
</feature>
<dbReference type="OMA" id="MWANAYV"/>
<evidence type="ECO:0000313" key="8">
    <source>
        <dbReference type="EMBL" id="OBS20309.1"/>
    </source>
</evidence>
<keyword evidence="1" id="KW-0147">Chitin-binding</keyword>
<dbReference type="Gene3D" id="3.10.350.10">
    <property type="entry name" value="LysM domain"/>
    <property type="match status" value="6"/>
</dbReference>
<evidence type="ECO:0000256" key="3">
    <source>
        <dbReference type="ARBA" id="ARBA00023026"/>
    </source>
</evidence>
<keyword evidence="9" id="KW-1185">Reference proteome</keyword>
<dbReference type="PANTHER" id="PTHR34997">
    <property type="entry name" value="AM15"/>
    <property type="match status" value="1"/>
</dbReference>
<comment type="caution">
    <text evidence="8">The sequence shown here is derived from an EMBL/GenBank/DDBJ whole genome shotgun (WGS) entry which is preliminary data.</text>
</comment>